<feature type="DNA-binding region" description="H-T-H motif" evidence="4">
    <location>
        <begin position="38"/>
        <end position="57"/>
    </location>
</feature>
<dbReference type="Proteomes" id="UP001138661">
    <property type="component" value="Unassembled WGS sequence"/>
</dbReference>
<dbReference type="EMBL" id="JAHXDN010000001">
    <property type="protein sequence ID" value="MBW4706345.1"/>
    <property type="molecule type" value="Genomic_DNA"/>
</dbReference>
<dbReference type="PANTHER" id="PTHR47506">
    <property type="entry name" value="TRANSCRIPTIONAL REGULATORY PROTEIN"/>
    <property type="match status" value="1"/>
</dbReference>
<dbReference type="PROSITE" id="PS50977">
    <property type="entry name" value="HTH_TETR_2"/>
    <property type="match status" value="1"/>
</dbReference>
<evidence type="ECO:0000313" key="7">
    <source>
        <dbReference type="Proteomes" id="UP001138661"/>
    </source>
</evidence>
<keyword evidence="3" id="KW-0804">Transcription</keyword>
<proteinExistence type="predicted"/>
<keyword evidence="7" id="KW-1185">Reference proteome</keyword>
<name>A0A9X1FSJ6_9RHOB</name>
<accession>A0A9X1FSJ6</accession>
<evidence type="ECO:0000256" key="4">
    <source>
        <dbReference type="PROSITE-ProRule" id="PRU00335"/>
    </source>
</evidence>
<dbReference type="RefSeq" id="WP_219497908.1">
    <property type="nucleotide sequence ID" value="NZ_JAHXDN010000001.1"/>
</dbReference>
<dbReference type="InterPro" id="IPR023772">
    <property type="entry name" value="DNA-bd_HTH_TetR-type_CS"/>
</dbReference>
<evidence type="ECO:0000256" key="2">
    <source>
        <dbReference type="ARBA" id="ARBA00023125"/>
    </source>
</evidence>
<dbReference type="InterPro" id="IPR001647">
    <property type="entry name" value="HTH_TetR"/>
</dbReference>
<evidence type="ECO:0000256" key="3">
    <source>
        <dbReference type="ARBA" id="ARBA00023163"/>
    </source>
</evidence>
<dbReference type="Pfam" id="PF00440">
    <property type="entry name" value="TetR_N"/>
    <property type="match status" value="1"/>
</dbReference>
<keyword evidence="2 4" id="KW-0238">DNA-binding</keyword>
<comment type="caution">
    <text evidence="6">The sequence shown here is derived from an EMBL/GenBank/DDBJ whole genome shotgun (WGS) entry which is preliminary data.</text>
</comment>
<evidence type="ECO:0000259" key="5">
    <source>
        <dbReference type="PROSITE" id="PS50977"/>
    </source>
</evidence>
<dbReference type="GO" id="GO:0003677">
    <property type="term" value="F:DNA binding"/>
    <property type="evidence" value="ECO:0007669"/>
    <property type="project" value="UniProtKB-UniRule"/>
</dbReference>
<keyword evidence="1" id="KW-0805">Transcription regulation</keyword>
<feature type="domain" description="HTH tetR-type" evidence="5">
    <location>
        <begin position="15"/>
        <end position="75"/>
    </location>
</feature>
<organism evidence="6 7">
    <name type="scientific">Roseobacter insulae</name>
    <dbReference type="NCBI Taxonomy" id="2859783"/>
    <lineage>
        <taxon>Bacteria</taxon>
        <taxon>Pseudomonadati</taxon>
        <taxon>Pseudomonadota</taxon>
        <taxon>Alphaproteobacteria</taxon>
        <taxon>Rhodobacterales</taxon>
        <taxon>Roseobacteraceae</taxon>
        <taxon>Roseobacter</taxon>
    </lineage>
</organism>
<sequence length="203" mass="21485">MPKQTEKRARGRPASIDKTEILEAATQAFWRLGYDGASLGELTKATGVSRPTLYAAFGDKDALFDAALDHYAKTTGAAPAHAFAEATDIRAAVTAFLTVSAEGNTKIDAPSGCLIACCAALTAETTPLLKTKLQKQTQELTAFLSARFAREVARGALSERPTPEARAVLLGDFMRAQAVRARSGASRAEVLSELSTRVEAVLA</sequence>
<dbReference type="AlphaFoldDB" id="A0A9X1FSJ6"/>
<reference evidence="6" key="1">
    <citation type="submission" date="2021-07" db="EMBL/GenBank/DDBJ databases">
        <title>Roseobacter insulae sp. nov., isolated from a tidal flat.</title>
        <authorList>
            <person name="Park S."/>
            <person name="Yoon J.-H."/>
        </authorList>
    </citation>
    <scope>NUCLEOTIDE SEQUENCE</scope>
    <source>
        <strain evidence="6">YSTF-M11</strain>
    </source>
</reference>
<dbReference type="PROSITE" id="PS01081">
    <property type="entry name" value="HTH_TETR_1"/>
    <property type="match status" value="1"/>
</dbReference>
<evidence type="ECO:0000313" key="6">
    <source>
        <dbReference type="EMBL" id="MBW4706345.1"/>
    </source>
</evidence>
<dbReference type="PANTHER" id="PTHR47506:SF1">
    <property type="entry name" value="HTH-TYPE TRANSCRIPTIONAL REGULATOR YJDC"/>
    <property type="match status" value="1"/>
</dbReference>
<evidence type="ECO:0000256" key="1">
    <source>
        <dbReference type="ARBA" id="ARBA00023015"/>
    </source>
</evidence>
<gene>
    <name evidence="6" type="ORF">KX928_00935</name>
</gene>
<protein>
    <submittedName>
        <fullName evidence="6">TetR/AcrR family transcriptional regulator</fullName>
    </submittedName>
</protein>